<dbReference type="eggNOG" id="ENOG502R1HI">
    <property type="taxonomic scope" value="Eukaryota"/>
</dbReference>
<dbReference type="Pfam" id="PF05617">
    <property type="entry name" value="Prolamin_like"/>
    <property type="match status" value="1"/>
</dbReference>
<accession>A0A1U7VGD1</accession>
<keyword evidence="5" id="KW-1185">Reference proteome</keyword>
<evidence type="ECO:0000256" key="2">
    <source>
        <dbReference type="SAM" id="MobiDB-lite"/>
    </source>
</evidence>
<feature type="compositionally biased region" description="Basic and acidic residues" evidence="2">
    <location>
        <begin position="89"/>
        <end position="99"/>
    </location>
</feature>
<feature type="domain" description="Prolamin-like" evidence="4">
    <location>
        <begin position="103"/>
        <end position="173"/>
    </location>
</feature>
<evidence type="ECO:0000256" key="3">
    <source>
        <dbReference type="SAM" id="SignalP"/>
    </source>
</evidence>
<sequence length="186" mass="21013">MAASSSFSKGFTAMVVFVLTANVAFAASAHITEQHSEHTSKHHSHQPKSSSHVTKQHWGYALPPSYQPKASSPSAEQPSRNASEPSSHQSDEESSERQRFLEECARKMNEKCAKDIVMAVFEDKKVSRKCCIKLVNMGNKCHHEMIKRLKKIHLHHLKPKKITSKSEKVYKRCQKIAKKHRLSPAS</sequence>
<dbReference type="OrthoDB" id="1368054at2759"/>
<feature type="compositionally biased region" description="Polar residues" evidence="2">
    <location>
        <begin position="68"/>
        <end position="88"/>
    </location>
</feature>
<feature type="region of interest" description="Disordered" evidence="2">
    <location>
        <begin position="34"/>
        <end position="99"/>
    </location>
</feature>
<dbReference type="RefSeq" id="XP_009763946.1">
    <property type="nucleotide sequence ID" value="XM_009765644.1"/>
</dbReference>
<reference evidence="6" key="2">
    <citation type="submission" date="2025-08" db="UniProtKB">
        <authorList>
            <consortium name="RefSeq"/>
        </authorList>
    </citation>
    <scope>IDENTIFICATION</scope>
    <source>
        <tissue evidence="6">Leaf</tissue>
    </source>
</reference>
<evidence type="ECO:0000313" key="6">
    <source>
        <dbReference type="RefSeq" id="XP_009763946.1"/>
    </source>
</evidence>
<proteinExistence type="predicted"/>
<evidence type="ECO:0000256" key="1">
    <source>
        <dbReference type="ARBA" id="ARBA00022729"/>
    </source>
</evidence>
<organism evidence="5 6">
    <name type="scientific">Nicotiana sylvestris</name>
    <name type="common">Wood tobacco</name>
    <name type="synonym">South American tobacco</name>
    <dbReference type="NCBI Taxonomy" id="4096"/>
    <lineage>
        <taxon>Eukaryota</taxon>
        <taxon>Viridiplantae</taxon>
        <taxon>Streptophyta</taxon>
        <taxon>Embryophyta</taxon>
        <taxon>Tracheophyta</taxon>
        <taxon>Spermatophyta</taxon>
        <taxon>Magnoliopsida</taxon>
        <taxon>eudicotyledons</taxon>
        <taxon>Gunneridae</taxon>
        <taxon>Pentapetalae</taxon>
        <taxon>asterids</taxon>
        <taxon>lamiids</taxon>
        <taxon>Solanales</taxon>
        <taxon>Solanaceae</taxon>
        <taxon>Nicotianoideae</taxon>
        <taxon>Nicotianeae</taxon>
        <taxon>Nicotiana</taxon>
    </lineage>
</organism>
<dbReference type="Proteomes" id="UP000189701">
    <property type="component" value="Unplaced"/>
</dbReference>
<dbReference type="PANTHER" id="PTHR31207">
    <property type="entry name" value="ECA1 GAMETOGENESIS FAMILY PROTEIN (DUF784)-RELATED-RELATED"/>
    <property type="match status" value="1"/>
</dbReference>
<evidence type="ECO:0000313" key="5">
    <source>
        <dbReference type="Proteomes" id="UP000189701"/>
    </source>
</evidence>
<dbReference type="InterPro" id="IPR008502">
    <property type="entry name" value="Prolamin-like"/>
</dbReference>
<dbReference type="InterPro" id="IPR040220">
    <property type="entry name" value="DD11"/>
</dbReference>
<dbReference type="PANTHER" id="PTHR31207:SF35">
    <property type="entry name" value="PROLAMIN-LIKE DOMAIN-CONTAINING PROTEIN"/>
    <property type="match status" value="1"/>
</dbReference>
<reference evidence="5" key="1">
    <citation type="journal article" date="2013" name="Genome Biol.">
        <title>Reference genomes and transcriptomes of Nicotiana sylvestris and Nicotiana tomentosiformis.</title>
        <authorList>
            <person name="Sierro N."/>
            <person name="Battey J.N."/>
            <person name="Ouadi S."/>
            <person name="Bovet L."/>
            <person name="Goepfert S."/>
            <person name="Bakaher N."/>
            <person name="Peitsch M.C."/>
            <person name="Ivanov N.V."/>
        </authorList>
    </citation>
    <scope>NUCLEOTIDE SEQUENCE [LARGE SCALE GENOMIC DNA]</scope>
</reference>
<feature type="signal peptide" evidence="3">
    <location>
        <begin position="1"/>
        <end position="26"/>
    </location>
</feature>
<name>A0A1U7VGD1_NICSY</name>
<protein>
    <submittedName>
        <fullName evidence="6">Uncharacterized protein LOC104215752</fullName>
    </submittedName>
</protein>
<keyword evidence="1 3" id="KW-0732">Signal</keyword>
<gene>
    <name evidence="6" type="primary">LOC104215752</name>
</gene>
<evidence type="ECO:0000259" key="4">
    <source>
        <dbReference type="Pfam" id="PF05617"/>
    </source>
</evidence>
<dbReference type="AlphaFoldDB" id="A0A1U7VGD1"/>
<feature type="chain" id="PRO_5010562043" evidence="3">
    <location>
        <begin position="27"/>
        <end position="186"/>
    </location>
</feature>